<comment type="caution">
    <text evidence="3">The sequence shown here is derived from an EMBL/GenBank/DDBJ whole genome shotgun (WGS) entry which is preliminary data.</text>
</comment>
<proteinExistence type="predicted"/>
<evidence type="ECO:0000313" key="3">
    <source>
        <dbReference type="EMBL" id="MBW6529934.1"/>
    </source>
</evidence>
<evidence type="ECO:0000256" key="1">
    <source>
        <dbReference type="ARBA" id="ARBA00023002"/>
    </source>
</evidence>
<keyword evidence="1" id="KW-0560">Oxidoreductase</keyword>
<dbReference type="Pfam" id="PF01266">
    <property type="entry name" value="DAO"/>
    <property type="match status" value="1"/>
</dbReference>
<dbReference type="InterPro" id="IPR036188">
    <property type="entry name" value="FAD/NAD-bd_sf"/>
</dbReference>
<dbReference type="SUPFAM" id="SSF51905">
    <property type="entry name" value="FAD/NAD(P)-binding domain"/>
    <property type="match status" value="1"/>
</dbReference>
<gene>
    <name evidence="3" type="ORF">KZ820_04240</name>
</gene>
<dbReference type="Gene3D" id="3.50.50.60">
    <property type="entry name" value="FAD/NAD(P)-binding domain"/>
    <property type="match status" value="1"/>
</dbReference>
<protein>
    <submittedName>
        <fullName evidence="3">FAD-binding oxidoreductase</fullName>
    </submittedName>
</protein>
<dbReference type="Gene3D" id="3.30.9.10">
    <property type="entry name" value="D-Amino Acid Oxidase, subunit A, domain 2"/>
    <property type="match status" value="1"/>
</dbReference>
<organism evidence="3 4">
    <name type="scientific">Sphingomonas citri</name>
    <dbReference type="NCBI Taxonomy" id="2862499"/>
    <lineage>
        <taxon>Bacteria</taxon>
        <taxon>Pseudomonadati</taxon>
        <taxon>Pseudomonadota</taxon>
        <taxon>Alphaproteobacteria</taxon>
        <taxon>Sphingomonadales</taxon>
        <taxon>Sphingomonadaceae</taxon>
        <taxon>Sphingomonas</taxon>
    </lineage>
</organism>
<evidence type="ECO:0000259" key="2">
    <source>
        <dbReference type="Pfam" id="PF01266"/>
    </source>
</evidence>
<dbReference type="PANTHER" id="PTHR13847">
    <property type="entry name" value="SARCOSINE DEHYDROGENASE-RELATED"/>
    <property type="match status" value="1"/>
</dbReference>
<sequence length="362" mass="37814">MSADVLTADIAIVGAGIAGASLAAAIGDRARVLLLEGEDQPGYHATGRSAAFWSETYGGPAIQPLTTASERALRAGGYLDPLGAVHVGRAEDARAIDALLAEFAGSSVELTAVDPRALVPGLRDDWSLGVREPSCAYIDAARLHGDYLGAAKRAGTTLLTTARLAAAERGGAGWRLTLADGRAARAAILVDAAGAWADPVAHLAGARPLDIRPYRRTVAQLATDPPVPAATPFVIHAGGGFYFKPEAGGRLWLSPHDEHPVVPHDVAAEELDVAVAIDRFEAAIDWRVRRVERSWAGLRSFAPDRLPVYGFAEPGFFWFAGQGGFGIQTAPAAAAVGAALLLGETPPSTIDVARYAPERLAR</sequence>
<dbReference type="PANTHER" id="PTHR13847:SF287">
    <property type="entry name" value="FAD-DEPENDENT OXIDOREDUCTASE DOMAIN-CONTAINING PROTEIN 1"/>
    <property type="match status" value="1"/>
</dbReference>
<feature type="domain" description="FAD dependent oxidoreductase" evidence="2">
    <location>
        <begin position="9"/>
        <end position="338"/>
    </location>
</feature>
<accession>A0ABS7BJY7</accession>
<reference evidence="3 4" key="1">
    <citation type="submission" date="2021-07" db="EMBL/GenBank/DDBJ databases">
        <title>Sphingomonas sp.</title>
        <authorList>
            <person name="Feng G."/>
            <person name="Li J."/>
            <person name="Pan M."/>
        </authorList>
    </citation>
    <scope>NUCLEOTIDE SEQUENCE [LARGE SCALE GENOMIC DNA]</scope>
    <source>
        <strain evidence="3 4">RRHST34</strain>
    </source>
</reference>
<keyword evidence="4" id="KW-1185">Reference proteome</keyword>
<dbReference type="InterPro" id="IPR006076">
    <property type="entry name" value="FAD-dep_OxRdtase"/>
</dbReference>
<evidence type="ECO:0000313" key="4">
    <source>
        <dbReference type="Proteomes" id="UP000759103"/>
    </source>
</evidence>
<name>A0ABS7BJY7_9SPHN</name>
<dbReference type="RefSeq" id="WP_219747390.1">
    <property type="nucleotide sequence ID" value="NZ_JAHXZN010000001.1"/>
</dbReference>
<dbReference type="Proteomes" id="UP000759103">
    <property type="component" value="Unassembled WGS sequence"/>
</dbReference>
<dbReference type="EMBL" id="JAHXZN010000001">
    <property type="protein sequence ID" value="MBW6529934.1"/>
    <property type="molecule type" value="Genomic_DNA"/>
</dbReference>